<dbReference type="InterPro" id="IPR011990">
    <property type="entry name" value="TPR-like_helical_dom_sf"/>
</dbReference>
<organism evidence="2 3">
    <name type="scientific">Stygiobacter electus</name>
    <dbReference type="NCBI Taxonomy" id="3032292"/>
    <lineage>
        <taxon>Bacteria</taxon>
        <taxon>Pseudomonadati</taxon>
        <taxon>Ignavibacteriota</taxon>
        <taxon>Ignavibacteria</taxon>
        <taxon>Ignavibacteriales</taxon>
        <taxon>Melioribacteraceae</taxon>
        <taxon>Stygiobacter</taxon>
    </lineage>
</organism>
<name>A0AAE3TB51_9BACT</name>
<evidence type="ECO:0000313" key="3">
    <source>
        <dbReference type="Proteomes" id="UP001221302"/>
    </source>
</evidence>
<keyword evidence="1" id="KW-1133">Transmembrane helix</keyword>
<evidence type="ECO:0008006" key="4">
    <source>
        <dbReference type="Google" id="ProtNLM"/>
    </source>
</evidence>
<keyword evidence="3" id="KW-1185">Reference proteome</keyword>
<dbReference type="RefSeq" id="WP_321534714.1">
    <property type="nucleotide sequence ID" value="NZ_JARGDL010000002.1"/>
</dbReference>
<reference evidence="2" key="1">
    <citation type="submission" date="2023-03" db="EMBL/GenBank/DDBJ databases">
        <title>Stygiobacter electus gen. nov., sp. nov., facultatively anaerobic thermotolerant bacterium of the class Ignavibacteria from a well of Yessentuki mineral water deposit.</title>
        <authorList>
            <person name="Podosokorskaya O.A."/>
            <person name="Elcheninov A.G."/>
            <person name="Petrova N.F."/>
            <person name="Zavarzina D.G."/>
            <person name="Kublanov I.V."/>
            <person name="Merkel A.Y."/>
        </authorList>
    </citation>
    <scope>NUCLEOTIDE SEQUENCE</scope>
    <source>
        <strain evidence="2">09-Me</strain>
    </source>
</reference>
<dbReference type="SUPFAM" id="SSF48452">
    <property type="entry name" value="TPR-like"/>
    <property type="match status" value="1"/>
</dbReference>
<keyword evidence="1" id="KW-0812">Transmembrane</keyword>
<accession>A0AAE3TB51</accession>
<dbReference type="Proteomes" id="UP001221302">
    <property type="component" value="Unassembled WGS sequence"/>
</dbReference>
<comment type="caution">
    <text evidence="2">The sequence shown here is derived from an EMBL/GenBank/DDBJ whole genome shotgun (WGS) entry which is preliminary data.</text>
</comment>
<sequence length="229" mass="25409">MLSARKKISKKEIKQDKLVSTYYKFYNLFMENQAKFLIGLGIIAVIVVAIILINNKKKNDNIAAANLLSKVVPLYESGSMKEAIEGVKAQNIIGLKQIVEQYGSSEQGETAKIYLANSYNVIGDLNKALEFYEDYSGSNELLKAAALAGKAGILQSKKEYEKASDLFLDAAHVTKANPSNAEYTLKAGICLLEAGKKEEAKQLFKSIKKDYKNFAPYLDIDKYITQAEL</sequence>
<dbReference type="Gene3D" id="1.25.40.10">
    <property type="entry name" value="Tetratricopeptide repeat domain"/>
    <property type="match status" value="1"/>
</dbReference>
<feature type="transmembrane region" description="Helical" evidence="1">
    <location>
        <begin position="34"/>
        <end position="53"/>
    </location>
</feature>
<keyword evidence="1" id="KW-0472">Membrane</keyword>
<protein>
    <recommendedName>
        <fullName evidence="4">Tetratricopeptide repeat-like domain-containing protein</fullName>
    </recommendedName>
</protein>
<evidence type="ECO:0000313" key="2">
    <source>
        <dbReference type="EMBL" id="MDF1610948.1"/>
    </source>
</evidence>
<evidence type="ECO:0000256" key="1">
    <source>
        <dbReference type="SAM" id="Phobius"/>
    </source>
</evidence>
<dbReference type="AlphaFoldDB" id="A0AAE3TB51"/>
<gene>
    <name evidence="2" type="ORF">P0M35_02195</name>
</gene>
<dbReference type="EMBL" id="JARGDL010000002">
    <property type="protein sequence ID" value="MDF1610948.1"/>
    <property type="molecule type" value="Genomic_DNA"/>
</dbReference>
<proteinExistence type="predicted"/>